<comment type="similarity">
    <text evidence="1 4">Belongs to the cyclophilin-type PPIase family.</text>
</comment>
<dbReference type="InterPro" id="IPR020892">
    <property type="entry name" value="Cyclophilin-type_PPIase_CS"/>
</dbReference>
<dbReference type="Proteomes" id="UP001224392">
    <property type="component" value="Unassembled WGS sequence"/>
</dbReference>
<evidence type="ECO:0000313" key="7">
    <source>
        <dbReference type="Proteomes" id="UP001224392"/>
    </source>
</evidence>
<dbReference type="Pfam" id="PF00160">
    <property type="entry name" value="Pro_isomerase"/>
    <property type="match status" value="1"/>
</dbReference>
<dbReference type="PROSITE" id="PS50072">
    <property type="entry name" value="CSA_PPIASE_2"/>
    <property type="match status" value="1"/>
</dbReference>
<dbReference type="PANTHER" id="PTHR43246">
    <property type="entry name" value="PEPTIDYL-PROLYL CIS-TRANS ISOMERASE CYP38, CHLOROPLASTIC"/>
    <property type="match status" value="1"/>
</dbReference>
<dbReference type="InterPro" id="IPR029000">
    <property type="entry name" value="Cyclophilin-like_dom_sf"/>
</dbReference>
<dbReference type="EC" id="5.2.1.8" evidence="4"/>
<feature type="signal peptide" evidence="4">
    <location>
        <begin position="1"/>
        <end position="19"/>
    </location>
</feature>
<keyword evidence="4" id="KW-0732">Signal</keyword>
<evidence type="ECO:0000256" key="4">
    <source>
        <dbReference type="RuleBase" id="RU363019"/>
    </source>
</evidence>
<dbReference type="GO" id="GO:0016853">
    <property type="term" value="F:isomerase activity"/>
    <property type="evidence" value="ECO:0007669"/>
    <property type="project" value="UniProtKB-KW"/>
</dbReference>
<name>A0ABQ6LZH4_9GAMM</name>
<comment type="function">
    <text evidence="4">PPIases accelerate the folding of proteins. It catalyzes the cis-trans isomerization of proline imidic peptide bonds in oligopeptides.</text>
</comment>
<dbReference type="PRINTS" id="PR00153">
    <property type="entry name" value="CSAPPISMRASE"/>
</dbReference>
<protein>
    <recommendedName>
        <fullName evidence="4">Peptidyl-prolyl cis-trans isomerase</fullName>
        <shortName evidence="4">PPIase</shortName>
        <ecNumber evidence="4">5.2.1.8</ecNumber>
    </recommendedName>
</protein>
<dbReference type="PROSITE" id="PS00170">
    <property type="entry name" value="CSA_PPIASE_1"/>
    <property type="match status" value="1"/>
</dbReference>
<dbReference type="Gene3D" id="2.40.100.10">
    <property type="entry name" value="Cyclophilin-like"/>
    <property type="match status" value="1"/>
</dbReference>
<keyword evidence="3 4" id="KW-0413">Isomerase</keyword>
<comment type="catalytic activity">
    <reaction evidence="4">
        <text>[protein]-peptidylproline (omega=180) = [protein]-peptidylproline (omega=0)</text>
        <dbReference type="Rhea" id="RHEA:16237"/>
        <dbReference type="Rhea" id="RHEA-COMP:10747"/>
        <dbReference type="Rhea" id="RHEA-COMP:10748"/>
        <dbReference type="ChEBI" id="CHEBI:83833"/>
        <dbReference type="ChEBI" id="CHEBI:83834"/>
        <dbReference type="EC" id="5.2.1.8"/>
    </reaction>
</comment>
<organism evidence="6 7">
    <name type="scientific">Biformimicrobium ophioploci</name>
    <dbReference type="NCBI Taxonomy" id="3036711"/>
    <lineage>
        <taxon>Bacteria</taxon>
        <taxon>Pseudomonadati</taxon>
        <taxon>Pseudomonadota</taxon>
        <taxon>Gammaproteobacteria</taxon>
        <taxon>Cellvibrionales</taxon>
        <taxon>Microbulbiferaceae</taxon>
        <taxon>Biformimicrobium</taxon>
    </lineage>
</organism>
<dbReference type="RefSeq" id="WP_285764104.1">
    <property type="nucleotide sequence ID" value="NZ_BSYJ01000003.1"/>
</dbReference>
<keyword evidence="2 4" id="KW-0697">Rotamase</keyword>
<evidence type="ECO:0000256" key="1">
    <source>
        <dbReference type="ARBA" id="ARBA00007365"/>
    </source>
</evidence>
<evidence type="ECO:0000259" key="5">
    <source>
        <dbReference type="PROSITE" id="PS50072"/>
    </source>
</evidence>
<keyword evidence="7" id="KW-1185">Reference proteome</keyword>
<gene>
    <name evidence="6" type="primary">ppiA</name>
    <name evidence="6" type="ORF">MNKW57_18010</name>
</gene>
<dbReference type="EMBL" id="BSYJ01000003">
    <property type="protein sequence ID" value="GMG87480.1"/>
    <property type="molecule type" value="Genomic_DNA"/>
</dbReference>
<feature type="chain" id="PRO_5044996898" description="Peptidyl-prolyl cis-trans isomerase" evidence="4">
    <location>
        <begin position="20"/>
        <end position="196"/>
    </location>
</feature>
<evidence type="ECO:0000256" key="3">
    <source>
        <dbReference type="ARBA" id="ARBA00023235"/>
    </source>
</evidence>
<comment type="caution">
    <text evidence="6">The sequence shown here is derived from an EMBL/GenBank/DDBJ whole genome shotgun (WGS) entry which is preliminary data.</text>
</comment>
<proteinExistence type="inferred from homology"/>
<sequence length="196" mass="21676">MKKLLIGLAATLLASTALAEPVFVELKTDLGNVKLRLDKDKAPQTVENFLQYVDSGFYNGVIFHRVIPGFMAQGGGYTFDFQKKETREPVVNESANGLSNVRTSVAMARTNDPDSATAQFFINLVDNKRLDGSKDKPGYAVFGHVVEGMRVIDQLAKEPRGIYRMWPDAPNVPVRILEARRVESAEARNASNDTTQ</sequence>
<reference evidence="6 7" key="1">
    <citation type="submission" date="2023-04" db="EMBL/GenBank/DDBJ databases">
        <title>Marinobulbifer ophiurae gen. nov., sp. Nov., isolate from tissue of brittle star Ophioplocus japonicus.</title>
        <authorList>
            <person name="Kawano K."/>
            <person name="Sawayama S."/>
            <person name="Nakagawa S."/>
        </authorList>
    </citation>
    <scope>NUCLEOTIDE SEQUENCE [LARGE SCALE GENOMIC DNA]</scope>
    <source>
        <strain evidence="6 7">NKW57</strain>
    </source>
</reference>
<evidence type="ECO:0000313" key="6">
    <source>
        <dbReference type="EMBL" id="GMG87480.1"/>
    </source>
</evidence>
<dbReference type="InterPro" id="IPR044665">
    <property type="entry name" value="E_coli_cyclophilin_A-like"/>
</dbReference>
<evidence type="ECO:0000256" key="2">
    <source>
        <dbReference type="ARBA" id="ARBA00023110"/>
    </source>
</evidence>
<feature type="domain" description="PPIase cyclophilin-type" evidence="5">
    <location>
        <begin position="28"/>
        <end position="181"/>
    </location>
</feature>
<dbReference type="SUPFAM" id="SSF50891">
    <property type="entry name" value="Cyclophilin-like"/>
    <property type="match status" value="1"/>
</dbReference>
<accession>A0ABQ6LZH4</accession>
<dbReference type="InterPro" id="IPR002130">
    <property type="entry name" value="Cyclophilin-type_PPIase_dom"/>
</dbReference>